<accession>A0A2A7UWA7</accession>
<dbReference type="PROSITE" id="PS00122">
    <property type="entry name" value="CARBOXYLESTERASE_B_1"/>
    <property type="match status" value="1"/>
</dbReference>
<evidence type="ECO:0000256" key="2">
    <source>
        <dbReference type="ARBA" id="ARBA00022801"/>
    </source>
</evidence>
<feature type="active site" description="Acyl-ester intermediate" evidence="4">
    <location>
        <position position="224"/>
    </location>
</feature>
<feature type="domain" description="Carboxylesterase type B" evidence="6">
    <location>
        <begin position="33"/>
        <end position="519"/>
    </location>
</feature>
<dbReference type="EC" id="3.1.1.-" evidence="5"/>
<dbReference type="GO" id="GO:0004104">
    <property type="term" value="F:cholinesterase activity"/>
    <property type="evidence" value="ECO:0007669"/>
    <property type="project" value="InterPro"/>
</dbReference>
<gene>
    <name evidence="7" type="ORF">CRM82_13840</name>
</gene>
<dbReference type="Pfam" id="PF00135">
    <property type="entry name" value="COesterase"/>
    <property type="match status" value="1"/>
</dbReference>
<feature type="active site" description="Charge relay system" evidence="4">
    <location>
        <position position="446"/>
    </location>
</feature>
<evidence type="ECO:0000256" key="3">
    <source>
        <dbReference type="ARBA" id="ARBA00023157"/>
    </source>
</evidence>
<dbReference type="OrthoDB" id="9775851at2"/>
<organism evidence="7 8">
    <name type="scientific">Comamonas terrigena</name>
    <dbReference type="NCBI Taxonomy" id="32013"/>
    <lineage>
        <taxon>Bacteria</taxon>
        <taxon>Pseudomonadati</taxon>
        <taxon>Pseudomonadota</taxon>
        <taxon>Betaproteobacteria</taxon>
        <taxon>Burkholderiales</taxon>
        <taxon>Comamonadaceae</taxon>
        <taxon>Comamonas</taxon>
    </lineage>
</organism>
<evidence type="ECO:0000256" key="1">
    <source>
        <dbReference type="ARBA" id="ARBA00005964"/>
    </source>
</evidence>
<name>A0A2A7UWA7_COMTR</name>
<dbReference type="STRING" id="1219032.GCA_001515545_00121"/>
<dbReference type="AlphaFoldDB" id="A0A2A7UWA7"/>
<dbReference type="InterPro" id="IPR029058">
    <property type="entry name" value="AB_hydrolase_fold"/>
</dbReference>
<dbReference type="InterPro" id="IPR019826">
    <property type="entry name" value="Carboxylesterase_B_AS"/>
</dbReference>
<comment type="caution">
    <text evidence="7">The sequence shown here is derived from an EMBL/GenBank/DDBJ whole genome shotgun (WGS) entry which is preliminary data.</text>
</comment>
<evidence type="ECO:0000256" key="4">
    <source>
        <dbReference type="PIRSR" id="PIRSR600997-1"/>
    </source>
</evidence>
<evidence type="ECO:0000313" key="8">
    <source>
        <dbReference type="Proteomes" id="UP000220246"/>
    </source>
</evidence>
<dbReference type="PROSITE" id="PS51257">
    <property type="entry name" value="PROKAR_LIPOPROTEIN"/>
    <property type="match status" value="1"/>
</dbReference>
<keyword evidence="2 5" id="KW-0378">Hydrolase</keyword>
<keyword evidence="8" id="KW-1185">Reference proteome</keyword>
<comment type="similarity">
    <text evidence="1 5">Belongs to the type-B carboxylesterase/lipase family.</text>
</comment>
<reference evidence="8" key="1">
    <citation type="submission" date="2017-09" db="EMBL/GenBank/DDBJ databases">
        <title>FDA dAtabase for Regulatory Grade micrObial Sequences (FDA-ARGOS): Supporting development and validation of Infectious Disease Dx tests.</title>
        <authorList>
            <person name="Minogue T."/>
            <person name="Wolcott M."/>
            <person name="Wasieloski L."/>
            <person name="Aguilar W."/>
            <person name="Moore D."/>
            <person name="Tallon L."/>
            <person name="Sadzewicz L."/>
            <person name="Ott S."/>
            <person name="Zhao X."/>
            <person name="Nagaraj S."/>
            <person name="Vavikolanu K."/>
            <person name="Aluvathingal J."/>
            <person name="Nadendla S."/>
            <person name="Sichtig H."/>
        </authorList>
    </citation>
    <scope>NUCLEOTIDE SEQUENCE [LARGE SCALE GENOMIC DNA]</scope>
    <source>
        <strain evidence="8">FDAARGOS_394</strain>
    </source>
</reference>
<keyword evidence="3" id="KW-1015">Disulfide bond</keyword>
<evidence type="ECO:0000313" key="7">
    <source>
        <dbReference type="EMBL" id="PEH89538.1"/>
    </source>
</evidence>
<dbReference type="PRINTS" id="PR00878">
    <property type="entry name" value="CHOLNESTRASE"/>
</dbReference>
<dbReference type="GeneID" id="80801701"/>
<dbReference type="EMBL" id="PDEA01000001">
    <property type="protein sequence ID" value="PEH89538.1"/>
    <property type="molecule type" value="Genomic_DNA"/>
</dbReference>
<protein>
    <recommendedName>
        <fullName evidence="5">Carboxylic ester hydrolase</fullName>
        <ecNumber evidence="5">3.1.1.-</ecNumber>
    </recommendedName>
</protein>
<proteinExistence type="inferred from homology"/>
<feature type="active site" description="Charge relay system" evidence="4">
    <location>
        <position position="344"/>
    </location>
</feature>
<evidence type="ECO:0000259" key="6">
    <source>
        <dbReference type="Pfam" id="PF00135"/>
    </source>
</evidence>
<dbReference type="InterPro" id="IPR050654">
    <property type="entry name" value="AChE-related_enzymes"/>
</dbReference>
<dbReference type="ESTHER" id="comtr-a0a2a7uwa7">
    <property type="family name" value="Carb_B_Bacteria"/>
</dbReference>
<sequence length="548" mass="58045">MNKREFLLSGLKVGAVISLPGGLVACASTAGTQEPVVDTAAGKLRGLRTAQGFAFKGVPYGESTGGANRFRPPVAKQGWAGVRDATAHGASAPQPAVPLVPEFAWYWPTAATSEDSLSLAVFTPALDGKKRPVLLWLHGGGFATGAGTAPGFDGSHLAQSQDVVVVSINHRLNVFGSLLIDAPGFAPESANVGVLDQVLALRWVRENIARFGGDAGNVTIFGQSGGAAKVTALLGAPAAKGLFHKAIVQSGSGLWRLASREKVAQASHGLLQELGLDRANAARIQQLPAEQIVAAYGKLLAKTGGVSEFRPTLDGVVFQQEPYDPAGTPLAAQVPVLVGYAQQEATFFLAGNPANFTLSEAQLQARVQKFLRLSGPATRELLQSYAAQYPGTTASQRLIAVASDYNYKLPTLAFADRQADLGGAPVHAYAFDWTSPSRNGVLGAAHTSEVPFIFGTLDAARHLVQDSPDQLQVRDRIGAIWGQFARSGNPNSERAGVQHWNRYERGQRTTARIGKSWAVVDNPEAHARQALAQVPLYEYSFPVSFVRD</sequence>
<dbReference type="PANTHER" id="PTHR43918">
    <property type="entry name" value="ACETYLCHOLINESTERASE"/>
    <property type="match status" value="1"/>
</dbReference>
<evidence type="ECO:0000256" key="5">
    <source>
        <dbReference type="RuleBase" id="RU361235"/>
    </source>
</evidence>
<dbReference type="InterPro" id="IPR002018">
    <property type="entry name" value="CarbesteraseB"/>
</dbReference>
<dbReference type="PANTHER" id="PTHR43918:SF4">
    <property type="entry name" value="CARBOXYLIC ESTER HYDROLASE"/>
    <property type="match status" value="1"/>
</dbReference>
<dbReference type="InterPro" id="IPR000997">
    <property type="entry name" value="Cholinesterase"/>
</dbReference>
<dbReference type="SUPFAM" id="SSF53474">
    <property type="entry name" value="alpha/beta-Hydrolases"/>
    <property type="match status" value="1"/>
</dbReference>
<dbReference type="RefSeq" id="WP_066532260.1">
    <property type="nucleotide sequence ID" value="NZ_PDEA01000001.1"/>
</dbReference>
<dbReference type="Proteomes" id="UP000220246">
    <property type="component" value="Unassembled WGS sequence"/>
</dbReference>
<dbReference type="Gene3D" id="3.40.50.1820">
    <property type="entry name" value="alpha/beta hydrolase"/>
    <property type="match status" value="1"/>
</dbReference>